<name>F0SFT7_RUBBR</name>
<dbReference type="Pfam" id="PF00534">
    <property type="entry name" value="Glycos_transf_1"/>
    <property type="match status" value="1"/>
</dbReference>
<dbReference type="GO" id="GO:0016757">
    <property type="term" value="F:glycosyltransferase activity"/>
    <property type="evidence" value="ECO:0007669"/>
    <property type="project" value="InterPro"/>
</dbReference>
<dbReference type="Pfam" id="PF13439">
    <property type="entry name" value="Glyco_transf_4"/>
    <property type="match status" value="1"/>
</dbReference>
<dbReference type="Proteomes" id="UP000006860">
    <property type="component" value="Chromosome"/>
</dbReference>
<dbReference type="AlphaFoldDB" id="F0SFT7"/>
<dbReference type="InterPro" id="IPR028098">
    <property type="entry name" value="Glyco_trans_4-like_N"/>
</dbReference>
<feature type="domain" description="Glycosyl transferase family 1" evidence="2">
    <location>
        <begin position="233"/>
        <end position="394"/>
    </location>
</feature>
<evidence type="ECO:0000313" key="5">
    <source>
        <dbReference type="Proteomes" id="UP000006860"/>
    </source>
</evidence>
<evidence type="ECO:0000256" key="1">
    <source>
        <dbReference type="SAM" id="MobiDB-lite"/>
    </source>
</evidence>
<dbReference type="HOGENOM" id="CLU_009583_44_1_0"/>
<reference evidence="5" key="1">
    <citation type="submission" date="2011-02" db="EMBL/GenBank/DDBJ databases">
        <title>The complete genome of Planctomyces brasiliensis DSM 5305.</title>
        <authorList>
            <person name="Lucas S."/>
            <person name="Copeland A."/>
            <person name="Lapidus A."/>
            <person name="Bruce D."/>
            <person name="Goodwin L."/>
            <person name="Pitluck S."/>
            <person name="Kyrpides N."/>
            <person name="Mavromatis K."/>
            <person name="Pagani I."/>
            <person name="Ivanova N."/>
            <person name="Ovchinnikova G."/>
            <person name="Lu M."/>
            <person name="Detter J.C."/>
            <person name="Han C."/>
            <person name="Land M."/>
            <person name="Hauser L."/>
            <person name="Markowitz V."/>
            <person name="Cheng J.-F."/>
            <person name="Hugenholtz P."/>
            <person name="Woyke T."/>
            <person name="Wu D."/>
            <person name="Tindall B."/>
            <person name="Pomrenke H.G."/>
            <person name="Brambilla E."/>
            <person name="Klenk H.-P."/>
            <person name="Eisen J.A."/>
        </authorList>
    </citation>
    <scope>NUCLEOTIDE SEQUENCE [LARGE SCALE GENOMIC DNA]</scope>
    <source>
        <strain evidence="5">ATCC 49424 / DSM 5305 / JCM 21570 / NBRC 103401 / IFAM 1448</strain>
    </source>
</reference>
<accession>F0SFT7</accession>
<dbReference type="KEGG" id="pbs:Plabr_3967"/>
<proteinExistence type="predicted"/>
<keyword evidence="4" id="KW-0808">Transferase</keyword>
<organism evidence="4 5">
    <name type="scientific">Rubinisphaera brasiliensis (strain ATCC 49424 / DSM 5305 / JCM 21570 / IAM 15109 / NBRC 103401 / IFAM 1448)</name>
    <name type="common">Planctomyces brasiliensis</name>
    <dbReference type="NCBI Taxonomy" id="756272"/>
    <lineage>
        <taxon>Bacteria</taxon>
        <taxon>Pseudomonadati</taxon>
        <taxon>Planctomycetota</taxon>
        <taxon>Planctomycetia</taxon>
        <taxon>Planctomycetales</taxon>
        <taxon>Planctomycetaceae</taxon>
        <taxon>Rubinisphaera</taxon>
    </lineage>
</organism>
<dbReference type="InterPro" id="IPR001296">
    <property type="entry name" value="Glyco_trans_1"/>
</dbReference>
<dbReference type="eggNOG" id="COG0438">
    <property type="taxonomic scope" value="Bacteria"/>
</dbReference>
<dbReference type="Gene3D" id="3.40.50.2000">
    <property type="entry name" value="Glycogen Phosphorylase B"/>
    <property type="match status" value="2"/>
</dbReference>
<evidence type="ECO:0000313" key="4">
    <source>
        <dbReference type="EMBL" id="ADY61544.1"/>
    </source>
</evidence>
<keyword evidence="5" id="KW-1185">Reference proteome</keyword>
<evidence type="ECO:0000259" key="2">
    <source>
        <dbReference type="Pfam" id="PF00534"/>
    </source>
</evidence>
<protein>
    <submittedName>
        <fullName evidence="4">Glycosyl transferase group 1</fullName>
    </submittedName>
</protein>
<feature type="compositionally biased region" description="Polar residues" evidence="1">
    <location>
        <begin position="1"/>
        <end position="16"/>
    </location>
</feature>
<dbReference type="CDD" id="cd03801">
    <property type="entry name" value="GT4_PimA-like"/>
    <property type="match status" value="1"/>
</dbReference>
<feature type="domain" description="Glycosyltransferase subfamily 4-like N-terminal" evidence="3">
    <location>
        <begin position="61"/>
        <end position="224"/>
    </location>
</feature>
<evidence type="ECO:0000259" key="3">
    <source>
        <dbReference type="Pfam" id="PF13439"/>
    </source>
</evidence>
<dbReference type="OrthoDB" id="9795068at2"/>
<feature type="region of interest" description="Disordered" evidence="1">
    <location>
        <begin position="1"/>
        <end position="41"/>
    </location>
</feature>
<gene>
    <name evidence="4" type="ordered locus">Plabr_3967</name>
</gene>
<sequence length="418" mass="46960">MVSPQSRVNQAANTASAVLAPPNTPHSSVASSEEKTQLRATTPELRAMKIAIIRQKYRPDGGGERIVQQMRDILHEEGHHVRLICRSWKGDAGEVLTCNPPKWTRVQRESRFAREAIGLAHREQFDLIQSHERIPGSSIYRAGDGVHATWLEQRARVIGPLSRQWQSRDRFHRYMLEAERALFEHADLKAVICNSRMVLDDIRTRFRISADKLQLIYNGVDNQRFHPDQRTQRDEIRKRHGIPEQAPLFLFVGSGWDRKGLKSALLGLSRTANGHLLVVGRDKAEKKFQQIVAKHNLSTRVHFAGVQTEVPAYYGAADAFVLPALYDPFPNAILEAMASGLPVVTSTQCGAVDLIASAENGFVCDSQDIARIGSAMTQLTDLDAARRMGEQARQTVLPLTPEHMRSQLTDLYRKLLCD</sequence>
<dbReference type="SUPFAM" id="SSF53756">
    <property type="entry name" value="UDP-Glycosyltransferase/glycogen phosphorylase"/>
    <property type="match status" value="1"/>
</dbReference>
<dbReference type="PANTHER" id="PTHR12526">
    <property type="entry name" value="GLYCOSYLTRANSFERASE"/>
    <property type="match status" value="1"/>
</dbReference>
<dbReference type="PANTHER" id="PTHR12526:SF623">
    <property type="entry name" value="WABG"/>
    <property type="match status" value="1"/>
</dbReference>
<dbReference type="STRING" id="756272.Plabr_3967"/>
<dbReference type="EMBL" id="CP002546">
    <property type="protein sequence ID" value="ADY61544.1"/>
    <property type="molecule type" value="Genomic_DNA"/>
</dbReference>